<dbReference type="InterPro" id="IPR013783">
    <property type="entry name" value="Ig-like_fold"/>
</dbReference>
<dbReference type="InterPro" id="IPR036116">
    <property type="entry name" value="FN3_sf"/>
</dbReference>
<reference evidence="1 2" key="1">
    <citation type="submission" date="2016-09" db="EMBL/GenBank/DDBJ databases">
        <title>Draft genome sequence of the soil isolate, Lysinibacillus fusiformis M5, a potential hypoxanthine producer.</title>
        <authorList>
            <person name="Gallegos-Monterrosa R."/>
            <person name="Maroti G."/>
            <person name="Balint B."/>
            <person name="Kovacs A.T."/>
        </authorList>
    </citation>
    <scope>NUCLEOTIDE SEQUENCE [LARGE SCALE GENOMIC DNA]</scope>
    <source>
        <strain evidence="1 2">M5</strain>
    </source>
</reference>
<proteinExistence type="predicted"/>
<comment type="caution">
    <text evidence="1">The sequence shown here is derived from an EMBL/GenBank/DDBJ whole genome shotgun (WGS) entry which is preliminary data.</text>
</comment>
<evidence type="ECO:0008006" key="3">
    <source>
        <dbReference type="Google" id="ProtNLM"/>
    </source>
</evidence>
<dbReference type="SUPFAM" id="SSF49265">
    <property type="entry name" value="Fibronectin type III"/>
    <property type="match status" value="1"/>
</dbReference>
<dbReference type="Proteomes" id="UP000094784">
    <property type="component" value="Unassembled WGS sequence"/>
</dbReference>
<dbReference type="RefSeq" id="WP_069483499.1">
    <property type="nucleotide sequence ID" value="NZ_KV766183.1"/>
</dbReference>
<evidence type="ECO:0000313" key="2">
    <source>
        <dbReference type="Proteomes" id="UP000094784"/>
    </source>
</evidence>
<dbReference type="EMBL" id="MECQ01000008">
    <property type="protein sequence ID" value="ODV53257.1"/>
    <property type="molecule type" value="Genomic_DNA"/>
</dbReference>
<dbReference type="Gene3D" id="2.60.40.10">
    <property type="entry name" value="Immunoglobulins"/>
    <property type="match status" value="1"/>
</dbReference>
<accession>A0A1E4QYH4</accession>
<protein>
    <recommendedName>
        <fullName evidence="3">Fibronectin type-III domain-containing protein</fullName>
    </recommendedName>
</protein>
<name>A0A1E4QYH4_9BACI</name>
<organism evidence="1 2">
    <name type="scientific">Lysinibacillus fusiformis</name>
    <dbReference type="NCBI Taxonomy" id="28031"/>
    <lineage>
        <taxon>Bacteria</taxon>
        <taxon>Bacillati</taxon>
        <taxon>Bacillota</taxon>
        <taxon>Bacilli</taxon>
        <taxon>Bacillales</taxon>
        <taxon>Bacillaceae</taxon>
        <taxon>Lysinibacillus</taxon>
    </lineage>
</organism>
<dbReference type="AlphaFoldDB" id="A0A1E4QYH4"/>
<evidence type="ECO:0000313" key="1">
    <source>
        <dbReference type="EMBL" id="ODV53257.1"/>
    </source>
</evidence>
<gene>
    <name evidence="1" type="ORF">BG258_23425</name>
</gene>
<sequence length="251" mass="28974">MYREFGIVGIFTNLVERTIKVEFTLDIDPDSASLDSLVLCDKETSRIILADIKVSKKVITMYLQEWPEAGKQYLLRIQSGIRSIVEDILSESLLKEIVFKSEVLSTVNVLSPSNHEVLNELHFLWEEVSVDGKRENLVSSYLLQIAKENTFYNVVRETEVVEKQEIRITNIDEGQYYLRVRAQKNGKYGRWSKVISFLVRQAEDKTSSYEEQLKIISAPVNGETPPSFVFQFDEEIDTDIMPSIVVKRRLI</sequence>